<reference evidence="10 11" key="1">
    <citation type="submission" date="2018-10" db="EMBL/GenBank/DDBJ databases">
        <title>Genomic Encyclopedia of Type Strains, Phase IV (KMG-IV): sequencing the most valuable type-strain genomes for metagenomic binning, comparative biology and taxonomic classification.</title>
        <authorList>
            <person name="Goeker M."/>
        </authorList>
    </citation>
    <scope>NUCLEOTIDE SEQUENCE [LARGE SCALE GENOMIC DNA]</scope>
    <source>
        <strain evidence="10 11">DSM 5079</strain>
    </source>
</reference>
<evidence type="ECO:0000256" key="2">
    <source>
        <dbReference type="ARBA" id="ARBA00022649"/>
    </source>
</evidence>
<evidence type="ECO:0000313" key="11">
    <source>
        <dbReference type="Proteomes" id="UP000267341"/>
    </source>
</evidence>
<dbReference type="CDD" id="cd18737">
    <property type="entry name" value="PIN_VapC4-5_FitB-like"/>
    <property type="match status" value="1"/>
</dbReference>
<dbReference type="InterPro" id="IPR029060">
    <property type="entry name" value="PIN-like_dom_sf"/>
</dbReference>
<keyword evidence="11" id="KW-1185">Reference proteome</keyword>
<keyword evidence="8" id="KW-0800">Toxin</keyword>
<name>A0ABX9RSD2_9ENTR</name>
<feature type="binding site" evidence="8">
    <location>
        <position position="11"/>
    </location>
    <ligand>
        <name>Mg(2+)</name>
        <dbReference type="ChEBI" id="CHEBI:18420"/>
    </ligand>
</feature>
<dbReference type="Proteomes" id="UP000267341">
    <property type="component" value="Unassembled WGS sequence"/>
</dbReference>
<dbReference type="HAMAP" id="MF_00265">
    <property type="entry name" value="VapC_Nob1"/>
    <property type="match status" value="1"/>
</dbReference>
<proteinExistence type="inferred from homology"/>
<evidence type="ECO:0000256" key="8">
    <source>
        <dbReference type="HAMAP-Rule" id="MF_00265"/>
    </source>
</evidence>
<evidence type="ECO:0000256" key="1">
    <source>
        <dbReference type="ARBA" id="ARBA00001946"/>
    </source>
</evidence>
<sequence length="126" mass="13895">MVIMEHMAVFDTNILIDLFNNRMEAADAIESTATHRAISLITWMEVLVGARKHGQEAKTAAVMSAFEIIDVSREIAERSVLLRVKHGMKLPDAIILATAQSKNCQLISRNTKDFAGIAGVISPYQL</sequence>
<keyword evidence="5 8" id="KW-0378">Hydrolase</keyword>
<keyword evidence="4 8" id="KW-0479">Metal-binding</keyword>
<evidence type="ECO:0000256" key="4">
    <source>
        <dbReference type="ARBA" id="ARBA00022723"/>
    </source>
</evidence>
<dbReference type="InterPro" id="IPR050556">
    <property type="entry name" value="Type_II_TA_system_RNase"/>
</dbReference>
<evidence type="ECO:0000256" key="5">
    <source>
        <dbReference type="ARBA" id="ARBA00022801"/>
    </source>
</evidence>
<dbReference type="EMBL" id="RBIZ01000008">
    <property type="protein sequence ID" value="RKR52720.1"/>
    <property type="molecule type" value="Genomic_DNA"/>
</dbReference>
<evidence type="ECO:0000256" key="3">
    <source>
        <dbReference type="ARBA" id="ARBA00022722"/>
    </source>
</evidence>
<accession>A0ABX9RSD2</accession>
<dbReference type="PANTHER" id="PTHR33653">
    <property type="entry name" value="RIBONUCLEASE VAPC2"/>
    <property type="match status" value="1"/>
</dbReference>
<organism evidence="10 11">
    <name type="scientific">Yokenella regensburgei</name>
    <dbReference type="NCBI Taxonomy" id="158877"/>
    <lineage>
        <taxon>Bacteria</taxon>
        <taxon>Pseudomonadati</taxon>
        <taxon>Pseudomonadota</taxon>
        <taxon>Gammaproteobacteria</taxon>
        <taxon>Enterobacterales</taxon>
        <taxon>Enterobacteriaceae</taxon>
        <taxon>Yokenella</taxon>
    </lineage>
</organism>
<feature type="binding site" evidence="8">
    <location>
        <position position="92"/>
    </location>
    <ligand>
        <name>Mg(2+)</name>
        <dbReference type="ChEBI" id="CHEBI:18420"/>
    </ligand>
</feature>
<evidence type="ECO:0000256" key="6">
    <source>
        <dbReference type="ARBA" id="ARBA00022842"/>
    </source>
</evidence>
<comment type="caution">
    <text evidence="10">The sequence shown here is derived from an EMBL/GenBank/DDBJ whole genome shotgun (WGS) entry which is preliminary data.</text>
</comment>
<protein>
    <recommendedName>
        <fullName evidence="8">Ribonuclease VapC</fullName>
        <shortName evidence="8">RNase VapC</shortName>
        <ecNumber evidence="8">3.1.-.-</ecNumber>
    </recommendedName>
    <alternativeName>
        <fullName evidence="8">Toxin VapC</fullName>
    </alternativeName>
</protein>
<evidence type="ECO:0000256" key="7">
    <source>
        <dbReference type="ARBA" id="ARBA00038093"/>
    </source>
</evidence>
<dbReference type="EC" id="3.1.-.-" evidence="8"/>
<keyword evidence="6 8" id="KW-0460">Magnesium</keyword>
<dbReference type="InterPro" id="IPR002716">
    <property type="entry name" value="PIN_dom"/>
</dbReference>
<feature type="domain" description="PIN" evidence="9">
    <location>
        <begin position="9"/>
        <end position="118"/>
    </location>
</feature>
<dbReference type="Pfam" id="PF01850">
    <property type="entry name" value="PIN"/>
    <property type="match status" value="1"/>
</dbReference>
<dbReference type="InterPro" id="IPR022907">
    <property type="entry name" value="VapC_family"/>
</dbReference>
<evidence type="ECO:0000259" key="9">
    <source>
        <dbReference type="Pfam" id="PF01850"/>
    </source>
</evidence>
<evidence type="ECO:0000313" key="10">
    <source>
        <dbReference type="EMBL" id="RKR52720.1"/>
    </source>
</evidence>
<comment type="similarity">
    <text evidence="7 8">Belongs to the PINc/VapC protein family.</text>
</comment>
<dbReference type="Gene3D" id="3.40.50.1010">
    <property type="entry name" value="5'-nuclease"/>
    <property type="match status" value="1"/>
</dbReference>
<keyword evidence="3 8" id="KW-0540">Nuclease</keyword>
<gene>
    <name evidence="8" type="primary">vapC</name>
    <name evidence="10" type="ORF">C7387_4380</name>
</gene>
<comment type="function">
    <text evidence="8">Toxic component of a toxin-antitoxin (TA) system. An RNase.</text>
</comment>
<comment type="cofactor">
    <cofactor evidence="1 8">
        <name>Mg(2+)</name>
        <dbReference type="ChEBI" id="CHEBI:18420"/>
    </cofactor>
</comment>
<dbReference type="SUPFAM" id="SSF88723">
    <property type="entry name" value="PIN domain-like"/>
    <property type="match status" value="1"/>
</dbReference>
<keyword evidence="2 8" id="KW-1277">Toxin-antitoxin system</keyword>
<dbReference type="PANTHER" id="PTHR33653:SF1">
    <property type="entry name" value="RIBONUCLEASE VAPC2"/>
    <property type="match status" value="1"/>
</dbReference>